<evidence type="ECO:0000259" key="1">
    <source>
        <dbReference type="PROSITE" id="PS50181"/>
    </source>
</evidence>
<evidence type="ECO:0000313" key="3">
    <source>
        <dbReference type="Proteomes" id="UP000077266"/>
    </source>
</evidence>
<dbReference type="Gene3D" id="1.20.1280.50">
    <property type="match status" value="1"/>
</dbReference>
<dbReference type="Proteomes" id="UP000077266">
    <property type="component" value="Unassembled WGS sequence"/>
</dbReference>
<dbReference type="InterPro" id="IPR001810">
    <property type="entry name" value="F-box_dom"/>
</dbReference>
<feature type="domain" description="F-box" evidence="1">
    <location>
        <begin position="15"/>
        <end position="51"/>
    </location>
</feature>
<reference evidence="2 3" key="1">
    <citation type="journal article" date="2016" name="Mol. Biol. Evol.">
        <title>Comparative Genomics of Early-Diverging Mushroom-Forming Fungi Provides Insights into the Origins of Lignocellulose Decay Capabilities.</title>
        <authorList>
            <person name="Nagy L.G."/>
            <person name="Riley R."/>
            <person name="Tritt A."/>
            <person name="Adam C."/>
            <person name="Daum C."/>
            <person name="Floudas D."/>
            <person name="Sun H."/>
            <person name="Yadav J.S."/>
            <person name="Pangilinan J."/>
            <person name="Larsson K.H."/>
            <person name="Matsuura K."/>
            <person name="Barry K."/>
            <person name="Labutti K."/>
            <person name="Kuo R."/>
            <person name="Ohm R.A."/>
            <person name="Bhattacharya S.S."/>
            <person name="Shirouzu T."/>
            <person name="Yoshinaga Y."/>
            <person name="Martin F.M."/>
            <person name="Grigoriev I.V."/>
            <person name="Hibbett D.S."/>
        </authorList>
    </citation>
    <scope>NUCLEOTIDE SEQUENCE [LARGE SCALE GENOMIC DNA]</scope>
    <source>
        <strain evidence="2 3">HHB12029</strain>
    </source>
</reference>
<dbReference type="AlphaFoldDB" id="A0A165BC63"/>
<evidence type="ECO:0000313" key="2">
    <source>
        <dbReference type="EMBL" id="KZV80302.1"/>
    </source>
</evidence>
<gene>
    <name evidence="2" type="ORF">EXIGLDRAFT_781155</name>
</gene>
<dbReference type="InterPro" id="IPR036047">
    <property type="entry name" value="F-box-like_dom_sf"/>
</dbReference>
<sequence>MTERRNSICQRNVERSQAYRLPPEVFEQILCTLDLEDRTSVARVCTLWRDYSALCIVVLPHAKYGISAGEARRYDKQLAFLGSPLVRILNAALGPDTSNDDFSATVTLVRQHMWHTERLSIVLKAAHLTEDKFDALVGCLSMPAHRLHTLALYIVTRNDLEMFKDRCGWFGGCAPRLRRCQFLGPMFYSSIFASVQTLSVYHAPHSRVEDLYVALNEFPCVEYLALLYSGGIPRPPPTRISVSPRIKHLWLGYNTVRLLNDIECSDIPYITTGLAAVPEGVWCSLIPRPAVELEIFLSSSQWVFFRTSDALKRYRAFALSCLQSLSFRDVPTSVFATPTTLRVYILRALGPIPDMPNLCCLTVYLSHAVPTASLSHILVGSYFPSLHTVNMTFMFNPEVGRRTCTGEELASFTATALSQPVHLTVRGANVVNPGLVALRACVSTLSIEPDVYISATEPAWVQSMDFRRAWREEISLCDLAS</sequence>
<protein>
    <recommendedName>
        <fullName evidence="1">F-box domain-containing protein</fullName>
    </recommendedName>
</protein>
<dbReference type="EMBL" id="KV426498">
    <property type="protein sequence ID" value="KZV80302.1"/>
    <property type="molecule type" value="Genomic_DNA"/>
</dbReference>
<dbReference type="SMART" id="SM00256">
    <property type="entry name" value="FBOX"/>
    <property type="match status" value="1"/>
</dbReference>
<dbReference type="PROSITE" id="PS50181">
    <property type="entry name" value="FBOX"/>
    <property type="match status" value="1"/>
</dbReference>
<accession>A0A165BC63</accession>
<dbReference type="Pfam" id="PF12937">
    <property type="entry name" value="F-box-like"/>
    <property type="match status" value="1"/>
</dbReference>
<keyword evidence="3" id="KW-1185">Reference proteome</keyword>
<proteinExistence type="predicted"/>
<organism evidence="2 3">
    <name type="scientific">Exidia glandulosa HHB12029</name>
    <dbReference type="NCBI Taxonomy" id="1314781"/>
    <lineage>
        <taxon>Eukaryota</taxon>
        <taxon>Fungi</taxon>
        <taxon>Dikarya</taxon>
        <taxon>Basidiomycota</taxon>
        <taxon>Agaricomycotina</taxon>
        <taxon>Agaricomycetes</taxon>
        <taxon>Auriculariales</taxon>
        <taxon>Exidiaceae</taxon>
        <taxon>Exidia</taxon>
    </lineage>
</organism>
<dbReference type="SUPFAM" id="SSF81383">
    <property type="entry name" value="F-box domain"/>
    <property type="match status" value="1"/>
</dbReference>
<dbReference type="InParanoid" id="A0A165BC63"/>
<name>A0A165BC63_EXIGL</name>